<organism evidence="1">
    <name type="scientific">marine sediment metagenome</name>
    <dbReference type="NCBI Taxonomy" id="412755"/>
    <lineage>
        <taxon>unclassified sequences</taxon>
        <taxon>metagenomes</taxon>
        <taxon>ecological metagenomes</taxon>
    </lineage>
</organism>
<proteinExistence type="predicted"/>
<gene>
    <name evidence="1" type="ORF">S01H4_65951</name>
</gene>
<dbReference type="AlphaFoldDB" id="X1FLA8"/>
<reference evidence="1" key="1">
    <citation type="journal article" date="2014" name="Front. Microbiol.">
        <title>High frequency of phylogenetically diverse reductive dehalogenase-homologous genes in deep subseafloor sedimentary metagenomes.</title>
        <authorList>
            <person name="Kawai M."/>
            <person name="Futagami T."/>
            <person name="Toyoda A."/>
            <person name="Takaki Y."/>
            <person name="Nishi S."/>
            <person name="Hori S."/>
            <person name="Arai W."/>
            <person name="Tsubouchi T."/>
            <person name="Morono Y."/>
            <person name="Uchiyama I."/>
            <person name="Ito T."/>
            <person name="Fujiyama A."/>
            <person name="Inagaki F."/>
            <person name="Takami H."/>
        </authorList>
    </citation>
    <scope>NUCLEOTIDE SEQUENCE</scope>
    <source>
        <strain evidence="1">Expedition CK06-06</strain>
    </source>
</reference>
<sequence>QVINLSRKAVKYEGAVNTSIEALVEIPALGGWFIYCENEELNQLLYYWAKNFGVIGDENAIETGEDNVQRSGGIELFALNMLWTMYRDGDA</sequence>
<feature type="non-terminal residue" evidence="1">
    <location>
        <position position="91"/>
    </location>
</feature>
<dbReference type="EMBL" id="BART01040582">
    <property type="protein sequence ID" value="GAH30154.1"/>
    <property type="molecule type" value="Genomic_DNA"/>
</dbReference>
<feature type="non-terminal residue" evidence="1">
    <location>
        <position position="1"/>
    </location>
</feature>
<comment type="caution">
    <text evidence="1">The sequence shown here is derived from an EMBL/GenBank/DDBJ whole genome shotgun (WGS) entry which is preliminary data.</text>
</comment>
<accession>X1FLA8</accession>
<name>X1FLA8_9ZZZZ</name>
<protein>
    <submittedName>
        <fullName evidence="1">Uncharacterized protein</fullName>
    </submittedName>
</protein>
<evidence type="ECO:0000313" key="1">
    <source>
        <dbReference type="EMBL" id="GAH30154.1"/>
    </source>
</evidence>